<accession>A0ABY0QHE5</accession>
<gene>
    <name evidence="1" type="ORF">SAMN05444163_8132</name>
</gene>
<protein>
    <recommendedName>
        <fullName evidence="3">HNH endonuclease</fullName>
    </recommendedName>
</protein>
<organism evidence="1 2">
    <name type="scientific">Bradyrhizobium ottawaense</name>
    <dbReference type="NCBI Taxonomy" id="931866"/>
    <lineage>
        <taxon>Bacteria</taxon>
        <taxon>Pseudomonadati</taxon>
        <taxon>Pseudomonadota</taxon>
        <taxon>Alphaproteobacteria</taxon>
        <taxon>Hyphomicrobiales</taxon>
        <taxon>Nitrobacteraceae</taxon>
        <taxon>Bradyrhizobium</taxon>
    </lineage>
</organism>
<dbReference type="InterPro" id="IPR056134">
    <property type="entry name" value="DUF7717"/>
</dbReference>
<proteinExistence type="predicted"/>
<keyword evidence="2" id="KW-1185">Reference proteome</keyword>
<reference evidence="1 2" key="1">
    <citation type="submission" date="2016-10" db="EMBL/GenBank/DDBJ databases">
        <authorList>
            <person name="Varghese N."/>
            <person name="Submissions S."/>
        </authorList>
    </citation>
    <scope>NUCLEOTIDE SEQUENCE [LARGE SCALE GENOMIC DNA]</scope>
    <source>
        <strain evidence="1 2">GAS524</strain>
    </source>
</reference>
<name>A0ABY0QHE5_9BRAD</name>
<dbReference type="EMBL" id="LT629693">
    <property type="protein sequence ID" value="SDK44702.1"/>
    <property type="molecule type" value="Genomic_DNA"/>
</dbReference>
<evidence type="ECO:0000313" key="1">
    <source>
        <dbReference type="EMBL" id="SDK44702.1"/>
    </source>
</evidence>
<sequence length="99" mass="11154">MPDLKVAVESFFEGCRQISDKHMDANYPKLAKPVFELEELIVRYRIKRDGSAFAFVDKKTGDVLKAAGWSTPAKHARGNVFDEHNGLKQIGPYGPAYLR</sequence>
<dbReference type="RefSeq" id="WP_091977313.1">
    <property type="nucleotide sequence ID" value="NZ_LT629693.1"/>
</dbReference>
<dbReference type="Proteomes" id="UP000198803">
    <property type="component" value="Chromosome I"/>
</dbReference>
<evidence type="ECO:0000313" key="2">
    <source>
        <dbReference type="Proteomes" id="UP000198803"/>
    </source>
</evidence>
<evidence type="ECO:0008006" key="3">
    <source>
        <dbReference type="Google" id="ProtNLM"/>
    </source>
</evidence>
<dbReference type="Pfam" id="PF24835">
    <property type="entry name" value="DUF7717"/>
    <property type="match status" value="1"/>
</dbReference>